<keyword evidence="1" id="KW-0472">Membrane</keyword>
<keyword evidence="1" id="KW-1133">Transmembrane helix</keyword>
<dbReference type="EMBL" id="AEUV02000002">
    <property type="protein sequence ID" value="EHI74129.1"/>
    <property type="molecule type" value="Genomic_DNA"/>
</dbReference>
<sequence length="46" mass="5067">MTSYQKKQRKHQLKRSAYFNRLAVAGLTTVAVGAVTLSSGFVHADE</sequence>
<keyword evidence="1" id="KW-0812">Transmembrane</keyword>
<organism evidence="2 3">
    <name type="scientific">Streptococcus criceti HS-6</name>
    <dbReference type="NCBI Taxonomy" id="873449"/>
    <lineage>
        <taxon>Bacteria</taxon>
        <taxon>Bacillati</taxon>
        <taxon>Bacillota</taxon>
        <taxon>Bacilli</taxon>
        <taxon>Lactobacillales</taxon>
        <taxon>Streptococcaceae</taxon>
        <taxon>Streptococcus</taxon>
    </lineage>
</organism>
<feature type="transmembrane region" description="Helical" evidence="1">
    <location>
        <begin position="21"/>
        <end position="42"/>
    </location>
</feature>
<accession>G5JTS7</accession>
<comment type="caution">
    <text evidence="2">The sequence shown here is derived from an EMBL/GenBank/DDBJ whole genome shotgun (WGS) entry which is preliminary data.</text>
</comment>
<dbReference type="Proteomes" id="UP000004322">
    <property type="component" value="Unassembled WGS sequence"/>
</dbReference>
<evidence type="ECO:0000313" key="2">
    <source>
        <dbReference type="EMBL" id="EHI74129.1"/>
    </source>
</evidence>
<evidence type="ECO:0000256" key="1">
    <source>
        <dbReference type="SAM" id="Phobius"/>
    </source>
</evidence>
<name>G5JTS7_STRCG</name>
<reference evidence="2" key="1">
    <citation type="submission" date="2011-07" db="EMBL/GenBank/DDBJ databases">
        <authorList>
            <person name="Stanhope M.J."/>
            <person name="Durkin A.S."/>
            <person name="Hostetler J."/>
            <person name="Kim M."/>
            <person name="Radune D."/>
            <person name="Singh I."/>
            <person name="Town C.D."/>
        </authorList>
    </citation>
    <scope>NUCLEOTIDE SEQUENCE [LARGE SCALE GENOMIC DNA]</scope>
    <source>
        <strain evidence="2">HS-6</strain>
    </source>
</reference>
<dbReference type="RefSeq" id="WP_004226972.1">
    <property type="nucleotide sequence ID" value="NZ_AEUV02000002.1"/>
</dbReference>
<evidence type="ECO:0000313" key="3">
    <source>
        <dbReference type="Proteomes" id="UP000004322"/>
    </source>
</evidence>
<keyword evidence="3" id="KW-1185">Reference proteome</keyword>
<dbReference type="AlphaFoldDB" id="G5JTS7"/>
<protein>
    <submittedName>
        <fullName evidence="2">Uncharacterized protein</fullName>
    </submittedName>
</protein>
<proteinExistence type="predicted"/>
<gene>
    <name evidence="2" type="ORF">STRCR_1175</name>
</gene>